<keyword evidence="2" id="KW-1185">Reference proteome</keyword>
<reference evidence="1 2" key="1">
    <citation type="submission" date="2019-04" db="EMBL/GenBank/DDBJ databases">
        <title>An improved genome assembly and genetic linkage map for asparagus bean, Vigna unguiculata ssp. sesquipedialis.</title>
        <authorList>
            <person name="Xia Q."/>
            <person name="Zhang R."/>
            <person name="Dong Y."/>
        </authorList>
    </citation>
    <scope>NUCLEOTIDE SEQUENCE [LARGE SCALE GENOMIC DNA]</scope>
    <source>
        <tissue evidence="1">Leaf</tissue>
    </source>
</reference>
<dbReference type="EMBL" id="CP039350">
    <property type="protein sequence ID" value="QCD96882.1"/>
    <property type="molecule type" value="Genomic_DNA"/>
</dbReference>
<name>A0A4D6M6E3_VIGUN</name>
<dbReference type="Proteomes" id="UP000501690">
    <property type="component" value="Linkage Group LG6"/>
</dbReference>
<protein>
    <submittedName>
        <fullName evidence="1">Uncharacterized protein</fullName>
    </submittedName>
</protein>
<gene>
    <name evidence="1" type="ORF">DEO72_LG6g1592</name>
</gene>
<sequence length="122" mass="13749">MSVAVSSAELMSENGLKRSLGRDLGQVGRDKSRRAQKIKNNHVVHIPSIRPSSIQIKSPCAHLVTLAATWRILSEPLHGALYKRTPQYTVYDTRFWFHAMHPSFEEGAATVLLFLLPNRVNE</sequence>
<accession>A0A4D6M6E3</accession>
<evidence type="ECO:0000313" key="2">
    <source>
        <dbReference type="Proteomes" id="UP000501690"/>
    </source>
</evidence>
<dbReference type="AlphaFoldDB" id="A0A4D6M6E3"/>
<evidence type="ECO:0000313" key="1">
    <source>
        <dbReference type="EMBL" id="QCD96882.1"/>
    </source>
</evidence>
<organism evidence="1 2">
    <name type="scientific">Vigna unguiculata</name>
    <name type="common">Cowpea</name>
    <dbReference type="NCBI Taxonomy" id="3917"/>
    <lineage>
        <taxon>Eukaryota</taxon>
        <taxon>Viridiplantae</taxon>
        <taxon>Streptophyta</taxon>
        <taxon>Embryophyta</taxon>
        <taxon>Tracheophyta</taxon>
        <taxon>Spermatophyta</taxon>
        <taxon>Magnoliopsida</taxon>
        <taxon>eudicotyledons</taxon>
        <taxon>Gunneridae</taxon>
        <taxon>Pentapetalae</taxon>
        <taxon>rosids</taxon>
        <taxon>fabids</taxon>
        <taxon>Fabales</taxon>
        <taxon>Fabaceae</taxon>
        <taxon>Papilionoideae</taxon>
        <taxon>50 kb inversion clade</taxon>
        <taxon>NPAAA clade</taxon>
        <taxon>indigoferoid/millettioid clade</taxon>
        <taxon>Phaseoleae</taxon>
        <taxon>Vigna</taxon>
    </lineage>
</organism>
<proteinExistence type="predicted"/>